<dbReference type="PANTHER" id="PTHR34309">
    <property type="entry name" value="SLR1406 PROTEIN"/>
    <property type="match status" value="1"/>
</dbReference>
<evidence type="ECO:0008006" key="4">
    <source>
        <dbReference type="Google" id="ProtNLM"/>
    </source>
</evidence>
<dbReference type="Proteomes" id="UP000245461">
    <property type="component" value="Unassembled WGS sequence"/>
</dbReference>
<dbReference type="OrthoDB" id="5786851at2"/>
<dbReference type="InterPro" id="IPR038084">
    <property type="entry name" value="PduO/GlcC-like_sf"/>
</dbReference>
<reference evidence="2 3" key="1">
    <citation type="submission" date="2018-05" db="EMBL/GenBank/DDBJ databases">
        <title>Zavarzinia sp. HR-AS.</title>
        <authorList>
            <person name="Lee Y."/>
            <person name="Jeon C.O."/>
        </authorList>
    </citation>
    <scope>NUCLEOTIDE SEQUENCE [LARGE SCALE GENOMIC DNA]</scope>
    <source>
        <strain evidence="2 3">HR-AS</strain>
    </source>
</reference>
<comment type="caution">
    <text evidence="2">The sequence shown here is derived from an EMBL/GenBank/DDBJ whole genome shotgun (WGS) entry which is preliminary data.</text>
</comment>
<dbReference type="RefSeq" id="WP_109907305.1">
    <property type="nucleotide sequence ID" value="NZ_QGLE01000011.1"/>
</dbReference>
<dbReference type="EMBL" id="QGLE01000011">
    <property type="protein sequence ID" value="PWR19423.1"/>
    <property type="molecule type" value="Genomic_DNA"/>
</dbReference>
<sequence length="180" mass="17795">MKTMFMRAVALAVAAVGAFAPAMQAEAQVAKSGAVLPLSLAMEAASAAIAACEAGGYNVSVAVVDASGVVKLQAKGDHSTIHTRDSSFRKAYSVVTLGPVFKFETSGDLAALVAKSPAGPALASLPDILPLAGGVAIKSGDEIIAAIGVGGAPGGDKDEVCAQAGVARIRDRIPTGPHAS</sequence>
<dbReference type="InterPro" id="IPR052517">
    <property type="entry name" value="GlcG_carb_metab_protein"/>
</dbReference>
<feature type="chain" id="PRO_5016443824" description="Heme-binding protein" evidence="1">
    <location>
        <begin position="28"/>
        <end position="180"/>
    </location>
</feature>
<proteinExistence type="predicted"/>
<dbReference type="SUPFAM" id="SSF143744">
    <property type="entry name" value="GlcG-like"/>
    <property type="match status" value="1"/>
</dbReference>
<keyword evidence="1" id="KW-0732">Signal</keyword>
<dbReference type="Gene3D" id="3.30.450.150">
    <property type="entry name" value="Haem-degrading domain"/>
    <property type="match status" value="1"/>
</dbReference>
<gene>
    <name evidence="2" type="ORF">DKG74_16645</name>
</gene>
<keyword evidence="3" id="KW-1185">Reference proteome</keyword>
<evidence type="ECO:0000256" key="1">
    <source>
        <dbReference type="SAM" id="SignalP"/>
    </source>
</evidence>
<dbReference type="PANTHER" id="PTHR34309:SF10">
    <property type="entry name" value="SLR1406 PROTEIN"/>
    <property type="match status" value="1"/>
</dbReference>
<dbReference type="AlphaFoldDB" id="A0A317E227"/>
<feature type="signal peptide" evidence="1">
    <location>
        <begin position="1"/>
        <end position="27"/>
    </location>
</feature>
<protein>
    <recommendedName>
        <fullName evidence="4">Heme-binding protein</fullName>
    </recommendedName>
</protein>
<accession>A0A317E227</accession>
<evidence type="ECO:0000313" key="3">
    <source>
        <dbReference type="Proteomes" id="UP000245461"/>
    </source>
</evidence>
<evidence type="ECO:0000313" key="2">
    <source>
        <dbReference type="EMBL" id="PWR19423.1"/>
    </source>
</evidence>
<name>A0A317E227_9PROT</name>
<organism evidence="2 3">
    <name type="scientific">Zavarzinia aquatilis</name>
    <dbReference type="NCBI Taxonomy" id="2211142"/>
    <lineage>
        <taxon>Bacteria</taxon>
        <taxon>Pseudomonadati</taxon>
        <taxon>Pseudomonadota</taxon>
        <taxon>Alphaproteobacteria</taxon>
        <taxon>Rhodospirillales</taxon>
        <taxon>Zavarziniaceae</taxon>
        <taxon>Zavarzinia</taxon>
    </lineage>
</organism>
<dbReference type="Pfam" id="PF03928">
    <property type="entry name" value="HbpS-like"/>
    <property type="match status" value="1"/>
</dbReference>
<dbReference type="InterPro" id="IPR005624">
    <property type="entry name" value="PduO/GlcC-like"/>
</dbReference>